<accession>A0A2I0TBF7</accession>
<evidence type="ECO:0000313" key="1">
    <source>
        <dbReference type="EMBL" id="PKU31136.1"/>
    </source>
</evidence>
<sequence>MNHKLCRAVDMLEGSDAIQKDHDRLERRDCASLMKFNKAKCKVLHLGWNHHRHKSRLGGKWIESSPEEQDLGVLMDEKLNMR</sequence>
<dbReference type="OrthoDB" id="10056483at2759"/>
<dbReference type="GO" id="GO:0003964">
    <property type="term" value="F:RNA-directed DNA polymerase activity"/>
    <property type="evidence" value="ECO:0007669"/>
    <property type="project" value="UniProtKB-KW"/>
</dbReference>
<name>A0A2I0TBF7_LIMLA</name>
<dbReference type="AlphaFoldDB" id="A0A2I0TBF7"/>
<dbReference type="PANTHER" id="PTHR33332">
    <property type="entry name" value="REVERSE TRANSCRIPTASE DOMAIN-CONTAINING PROTEIN"/>
    <property type="match status" value="1"/>
</dbReference>
<protein>
    <submittedName>
        <fullName evidence="1">Rna-directed dna polymerase from mobile element jockey-like</fullName>
    </submittedName>
</protein>
<keyword evidence="1" id="KW-0548">Nucleotidyltransferase</keyword>
<dbReference type="Proteomes" id="UP000233556">
    <property type="component" value="Unassembled WGS sequence"/>
</dbReference>
<keyword evidence="2" id="KW-1185">Reference proteome</keyword>
<reference evidence="2" key="1">
    <citation type="submission" date="2017-11" db="EMBL/GenBank/DDBJ databases">
        <authorList>
            <person name="Lima N.C."/>
            <person name="Parody-Merino A.M."/>
            <person name="Battley P.F."/>
            <person name="Fidler A.E."/>
            <person name="Prosdocimi F."/>
        </authorList>
    </citation>
    <scope>NUCLEOTIDE SEQUENCE [LARGE SCALE GENOMIC DNA]</scope>
</reference>
<evidence type="ECO:0000313" key="2">
    <source>
        <dbReference type="Proteomes" id="UP000233556"/>
    </source>
</evidence>
<keyword evidence="1" id="KW-0808">Transferase</keyword>
<organism evidence="1 2">
    <name type="scientific">Limosa lapponica baueri</name>
    <dbReference type="NCBI Taxonomy" id="1758121"/>
    <lineage>
        <taxon>Eukaryota</taxon>
        <taxon>Metazoa</taxon>
        <taxon>Chordata</taxon>
        <taxon>Craniata</taxon>
        <taxon>Vertebrata</taxon>
        <taxon>Euteleostomi</taxon>
        <taxon>Archelosauria</taxon>
        <taxon>Archosauria</taxon>
        <taxon>Dinosauria</taxon>
        <taxon>Saurischia</taxon>
        <taxon>Theropoda</taxon>
        <taxon>Coelurosauria</taxon>
        <taxon>Aves</taxon>
        <taxon>Neognathae</taxon>
        <taxon>Neoaves</taxon>
        <taxon>Charadriiformes</taxon>
        <taxon>Scolopacidae</taxon>
        <taxon>Limosa</taxon>
    </lineage>
</organism>
<reference evidence="2" key="2">
    <citation type="submission" date="2017-12" db="EMBL/GenBank/DDBJ databases">
        <title>Genome sequence of the Bar-tailed Godwit (Limosa lapponica baueri).</title>
        <authorList>
            <person name="Lima N.C.B."/>
            <person name="Parody-Merino A.M."/>
            <person name="Battley P.F."/>
            <person name="Fidler A.E."/>
            <person name="Prosdocimi F."/>
        </authorList>
    </citation>
    <scope>NUCLEOTIDE SEQUENCE [LARGE SCALE GENOMIC DNA]</scope>
</reference>
<proteinExistence type="predicted"/>
<keyword evidence="1" id="KW-0695">RNA-directed DNA polymerase</keyword>
<gene>
    <name evidence="1" type="ORF">llap_18560</name>
</gene>
<dbReference type="EMBL" id="KZ513293">
    <property type="protein sequence ID" value="PKU31136.1"/>
    <property type="molecule type" value="Genomic_DNA"/>
</dbReference>